<feature type="region of interest" description="Disordered" evidence="6">
    <location>
        <begin position="473"/>
        <end position="493"/>
    </location>
</feature>
<evidence type="ECO:0000313" key="7">
    <source>
        <dbReference type="EMBL" id="KAL3775024.1"/>
    </source>
</evidence>
<evidence type="ECO:0000256" key="6">
    <source>
        <dbReference type="SAM" id="MobiDB-lite"/>
    </source>
</evidence>
<feature type="compositionally biased region" description="Basic and acidic residues" evidence="6">
    <location>
        <begin position="330"/>
        <end position="339"/>
    </location>
</feature>
<comment type="function">
    <text evidence="5">Involved in ribosomal large subunit assembly.</text>
</comment>
<proteinExistence type="inferred from homology"/>
<feature type="compositionally biased region" description="Acidic residues" evidence="6">
    <location>
        <begin position="37"/>
        <end position="62"/>
    </location>
</feature>
<keyword evidence="3 5" id="KW-0690">Ribosome biogenesis</keyword>
<gene>
    <name evidence="7" type="ORF">HJC23_002691</name>
</gene>
<organism evidence="7 8">
    <name type="scientific">Cyclotella cryptica</name>
    <dbReference type="NCBI Taxonomy" id="29204"/>
    <lineage>
        <taxon>Eukaryota</taxon>
        <taxon>Sar</taxon>
        <taxon>Stramenopiles</taxon>
        <taxon>Ochrophyta</taxon>
        <taxon>Bacillariophyta</taxon>
        <taxon>Coscinodiscophyceae</taxon>
        <taxon>Thalassiosirophycidae</taxon>
        <taxon>Stephanodiscales</taxon>
        <taxon>Stephanodiscaceae</taxon>
        <taxon>Cyclotella</taxon>
    </lineage>
</organism>
<dbReference type="InterPro" id="IPR007023">
    <property type="entry name" value="Ribosom_reg"/>
</dbReference>
<keyword evidence="8" id="KW-1185">Reference proteome</keyword>
<dbReference type="AlphaFoldDB" id="A0ABD3NGB8"/>
<dbReference type="GO" id="GO:0042254">
    <property type="term" value="P:ribosome biogenesis"/>
    <property type="evidence" value="ECO:0007669"/>
    <property type="project" value="UniProtKB-KW"/>
</dbReference>
<reference evidence="7 8" key="1">
    <citation type="journal article" date="2020" name="G3 (Bethesda)">
        <title>Improved Reference Genome for Cyclotella cryptica CCMP332, a Model for Cell Wall Morphogenesis, Salinity Adaptation, and Lipid Production in Diatoms (Bacillariophyta).</title>
        <authorList>
            <person name="Roberts W.R."/>
            <person name="Downey K.M."/>
            <person name="Ruck E.C."/>
            <person name="Traller J.C."/>
            <person name="Alverson A.J."/>
        </authorList>
    </citation>
    <scope>NUCLEOTIDE SEQUENCE [LARGE SCALE GENOMIC DNA]</scope>
    <source>
        <strain evidence="7 8">CCMP332</strain>
    </source>
</reference>
<evidence type="ECO:0000256" key="2">
    <source>
        <dbReference type="ARBA" id="ARBA00010077"/>
    </source>
</evidence>
<evidence type="ECO:0000256" key="1">
    <source>
        <dbReference type="ARBA" id="ARBA00004123"/>
    </source>
</evidence>
<evidence type="ECO:0000313" key="8">
    <source>
        <dbReference type="Proteomes" id="UP001516023"/>
    </source>
</evidence>
<evidence type="ECO:0000256" key="5">
    <source>
        <dbReference type="RuleBase" id="RU364132"/>
    </source>
</evidence>
<dbReference type="Proteomes" id="UP001516023">
    <property type="component" value="Unassembled WGS sequence"/>
</dbReference>
<comment type="subcellular location">
    <subcellularLocation>
        <location evidence="1 5">Nucleus</location>
    </subcellularLocation>
</comment>
<feature type="compositionally biased region" description="Basic and acidic residues" evidence="6">
    <location>
        <begin position="24"/>
        <end position="36"/>
    </location>
</feature>
<feature type="region of interest" description="Disordered" evidence="6">
    <location>
        <begin position="1"/>
        <end position="109"/>
    </location>
</feature>
<keyword evidence="4 5" id="KW-0539">Nucleus</keyword>
<dbReference type="Pfam" id="PF04939">
    <property type="entry name" value="RRS1"/>
    <property type="match status" value="1"/>
</dbReference>
<feature type="compositionally biased region" description="Basic residues" evidence="6">
    <location>
        <begin position="1"/>
        <end position="12"/>
    </location>
</feature>
<accession>A0ABD3NGB8</accession>
<evidence type="ECO:0000256" key="4">
    <source>
        <dbReference type="ARBA" id="ARBA00023242"/>
    </source>
</evidence>
<evidence type="ECO:0000256" key="3">
    <source>
        <dbReference type="ARBA" id="ARBA00022517"/>
    </source>
</evidence>
<feature type="compositionally biased region" description="Basic and acidic residues" evidence="6">
    <location>
        <begin position="388"/>
        <end position="401"/>
    </location>
</feature>
<dbReference type="EMBL" id="JABMIG020000561">
    <property type="protein sequence ID" value="KAL3775024.1"/>
    <property type="molecule type" value="Genomic_DNA"/>
</dbReference>
<comment type="similarity">
    <text evidence="2 5">Belongs to the RRS1 family.</text>
</comment>
<feature type="compositionally biased region" description="Acidic residues" evidence="6">
    <location>
        <begin position="76"/>
        <end position="104"/>
    </location>
</feature>
<feature type="region of interest" description="Disordered" evidence="6">
    <location>
        <begin position="388"/>
        <end position="415"/>
    </location>
</feature>
<sequence length="493" mass="54939">MARRAKSKSKAVKRQEEEMSTSSSEHEFVRDENVLEDHEEQGSNDDDSSADGEDSGSDEDEGQFMKDSGESTENASSDDNDESSEENSESNDEDNEDVAPETADEGLPLAKEQCTFSLRDLLSFNTHQINSIELHSSKKPSLATSEWYHSACISGSLHVNEDILMEKAISGTSQILKELWKLPSEKVEGGLMVAKLPSGDSGSVKFVLPRALPLPPQKQLTKWEKFALQRGISPKSKRSRKQFDEATGTWKHLTGSLQNKANAGPESWPILEVKKNDDPMQDPWEKLREEKKGRINKNTESRMRNAERSGLLEKGGANRMAKNLKKMEKKRQLSRENERQNGLVAPVGVPVDMIQSGEGENNAKRGKPSIQHALKATQVSTASLGRFDKMREGEPERQLDKHGKKRKQLVTDGSNAKKKAAISIEAQKSREILSKVMNGSKEKEKDVRKGKYATGETAYDYEFDDGLGSGTFKKKKGRAGVGKMRKVTKKRMK</sequence>
<dbReference type="GO" id="GO:0005634">
    <property type="term" value="C:nucleus"/>
    <property type="evidence" value="ECO:0007669"/>
    <property type="project" value="UniProtKB-SubCell"/>
</dbReference>
<name>A0ABD3NGB8_9STRA</name>
<protein>
    <recommendedName>
        <fullName evidence="5">Ribosome biogenesis regulatory protein</fullName>
    </recommendedName>
</protein>
<comment type="caution">
    <text evidence="7">The sequence shown here is derived from an EMBL/GenBank/DDBJ whole genome shotgun (WGS) entry which is preliminary data.</text>
</comment>
<feature type="region of interest" description="Disordered" evidence="6">
    <location>
        <begin position="329"/>
        <end position="370"/>
    </location>
</feature>